<gene>
    <name evidence="3" type="ORF">LOD99_9485</name>
</gene>
<dbReference type="InterPro" id="IPR049012">
    <property type="entry name" value="Mutator_transp_dom"/>
</dbReference>
<evidence type="ECO:0000313" key="3">
    <source>
        <dbReference type="EMBL" id="KAI6646134.1"/>
    </source>
</evidence>
<organism evidence="3 4">
    <name type="scientific">Oopsacas minuta</name>
    <dbReference type="NCBI Taxonomy" id="111878"/>
    <lineage>
        <taxon>Eukaryota</taxon>
        <taxon>Metazoa</taxon>
        <taxon>Porifera</taxon>
        <taxon>Hexactinellida</taxon>
        <taxon>Hexasterophora</taxon>
        <taxon>Lyssacinosida</taxon>
        <taxon>Leucopsacidae</taxon>
        <taxon>Oopsacas</taxon>
    </lineage>
</organism>
<proteinExistence type="predicted"/>
<feature type="compositionally biased region" description="Basic and acidic residues" evidence="1">
    <location>
        <begin position="587"/>
        <end position="605"/>
    </location>
</feature>
<dbReference type="AlphaFoldDB" id="A0AAV7JBQ2"/>
<feature type="domain" description="Mutator-like transposase" evidence="2">
    <location>
        <begin position="371"/>
        <end position="441"/>
    </location>
</feature>
<evidence type="ECO:0000256" key="1">
    <source>
        <dbReference type="SAM" id="MobiDB-lite"/>
    </source>
</evidence>
<keyword evidence="4" id="KW-1185">Reference proteome</keyword>
<protein>
    <recommendedName>
        <fullName evidence="2">Mutator-like transposase domain-containing protein</fullName>
    </recommendedName>
</protein>
<dbReference type="Proteomes" id="UP001165289">
    <property type="component" value="Unassembled WGS sequence"/>
</dbReference>
<evidence type="ECO:0000259" key="2">
    <source>
        <dbReference type="Pfam" id="PF20700"/>
    </source>
</evidence>
<name>A0AAV7JBQ2_9METZ</name>
<sequence length="694" mass="78889">MSSIEVQWDGNLESILKETGSLQVKRASVITKIVNPSLLILLHPSVPPLQIRPPLIIFLIYHNFPIFAEYETFHNVLEDNLNNTTDLDSLIETLQYTIDENSSTYPDLNSAIETFQFAIEDNTYVHPNLHSLIENIWNNISIYADFNTQSITHDDLEMNIQYEKLQPTLAEEPREDLPIYISSDEPEIYVVQPDLYTQIELNDRKDFELNISISNLATRPKHDLDILKSLSDAIPKCQLPNKTIKLRKDPIMPSALNTEFVFPDISFGEHYPVKSVTRSEREKQVHKPVIPQGLRLMNIEILSEVFSKLACPSLVRKRLQLFKCANKRGLQTTFVLFCSSCGHIVTRFCPSTHLHKSIQHSIGLNVNDREASEHDRNSPTEHDGWLVAYKPQCSANFHGTSLDIEAEAAMRLWNRPEDRGLVYKVFIGDGDGSGYKSAVRSGVYNGEALFRHQNDPNQPAPKTRKCYFSDIDLDKIKEEFKVFASIDVCSHLTLGASQNINESLHATIWGNCLKIKYTSPICVSISVALSVLCFNEGQSALAGVLLALGVKPYLNSIKEFVAADRERCRVRERSRTVKSKVTRRQRKLDSKNREKERRKKDRDATRIPYQSDRFGIEVEGGEITEKMNKTHTKQQTKSNTTATDACPCSISTITTTDAIVVEKENISQEVIPKDSDDTNCVKQKRVKSYKNKEK</sequence>
<dbReference type="EMBL" id="JAKMXF010000362">
    <property type="protein sequence ID" value="KAI6646134.1"/>
    <property type="molecule type" value="Genomic_DNA"/>
</dbReference>
<accession>A0AAV7JBQ2</accession>
<comment type="caution">
    <text evidence="3">The sequence shown here is derived from an EMBL/GenBank/DDBJ whole genome shotgun (WGS) entry which is preliminary data.</text>
</comment>
<evidence type="ECO:0000313" key="4">
    <source>
        <dbReference type="Proteomes" id="UP001165289"/>
    </source>
</evidence>
<feature type="region of interest" description="Disordered" evidence="1">
    <location>
        <begin position="573"/>
        <end position="606"/>
    </location>
</feature>
<dbReference type="Pfam" id="PF20700">
    <property type="entry name" value="Mutator"/>
    <property type="match status" value="1"/>
</dbReference>
<feature type="compositionally biased region" description="Basic residues" evidence="1">
    <location>
        <begin position="576"/>
        <end position="586"/>
    </location>
</feature>
<reference evidence="3 4" key="1">
    <citation type="journal article" date="2023" name="BMC Biol.">
        <title>The compact genome of the sponge Oopsacas minuta (Hexactinellida) is lacking key metazoan core genes.</title>
        <authorList>
            <person name="Santini S."/>
            <person name="Schenkelaars Q."/>
            <person name="Jourda C."/>
            <person name="Duchesne M."/>
            <person name="Belahbib H."/>
            <person name="Rocher C."/>
            <person name="Selva M."/>
            <person name="Riesgo A."/>
            <person name="Vervoort M."/>
            <person name="Leys S.P."/>
            <person name="Kodjabachian L."/>
            <person name="Le Bivic A."/>
            <person name="Borchiellini C."/>
            <person name="Claverie J.M."/>
            <person name="Renard E."/>
        </authorList>
    </citation>
    <scope>NUCLEOTIDE SEQUENCE [LARGE SCALE GENOMIC DNA]</scope>
    <source>
        <strain evidence="3">SPO-2</strain>
    </source>
</reference>